<protein>
    <recommendedName>
        <fullName evidence="11">Protein artemis</fullName>
    </recommendedName>
    <alternativeName>
        <fullName evidence="12">DNA cross-link repair 1C protein</fullName>
    </alternativeName>
</protein>
<dbReference type="GO" id="GO:0003684">
    <property type="term" value="F:damaged DNA binding"/>
    <property type="evidence" value="ECO:0007669"/>
    <property type="project" value="TreeGrafter"/>
</dbReference>
<evidence type="ECO:0000256" key="10">
    <source>
        <dbReference type="ARBA" id="ARBA00023242"/>
    </source>
</evidence>
<keyword evidence="8" id="KW-0233">DNA recombination</keyword>
<organism evidence="14 15">
    <name type="scientific">Gossypium barbadense</name>
    <name type="common">Sea Island cotton</name>
    <name type="synonym">Hibiscus barbadensis</name>
    <dbReference type="NCBI Taxonomy" id="3634"/>
    <lineage>
        <taxon>Eukaryota</taxon>
        <taxon>Viridiplantae</taxon>
        <taxon>Streptophyta</taxon>
        <taxon>Embryophyta</taxon>
        <taxon>Tracheophyta</taxon>
        <taxon>Spermatophyta</taxon>
        <taxon>Magnoliopsida</taxon>
        <taxon>eudicotyledons</taxon>
        <taxon>Gunneridae</taxon>
        <taxon>Pentapetalae</taxon>
        <taxon>rosids</taxon>
        <taxon>malvids</taxon>
        <taxon>Malvales</taxon>
        <taxon>Malvaceae</taxon>
        <taxon>Malvoideae</taxon>
        <taxon>Gossypium</taxon>
    </lineage>
</organism>
<comment type="subcellular location">
    <subcellularLocation>
        <location evidence="1">Nucleus</location>
    </subcellularLocation>
</comment>
<dbReference type="GO" id="GO:0006303">
    <property type="term" value="P:double-strand break repair via nonhomologous end joining"/>
    <property type="evidence" value="ECO:0007669"/>
    <property type="project" value="TreeGrafter"/>
</dbReference>
<evidence type="ECO:0000256" key="2">
    <source>
        <dbReference type="ARBA" id="ARBA00010304"/>
    </source>
</evidence>
<keyword evidence="7" id="KW-0269">Exonuclease</keyword>
<keyword evidence="3" id="KW-0540">Nuclease</keyword>
<evidence type="ECO:0000256" key="3">
    <source>
        <dbReference type="ARBA" id="ARBA00022722"/>
    </source>
</evidence>
<evidence type="ECO:0000259" key="13">
    <source>
        <dbReference type="Pfam" id="PF07522"/>
    </source>
</evidence>
<comment type="similarity">
    <text evidence="2">Belongs to the DNA repair metallo-beta-lactamase (DRMBL) family.</text>
</comment>
<dbReference type="Gene3D" id="3.40.50.12650">
    <property type="match status" value="1"/>
</dbReference>
<dbReference type="EMBL" id="KZ664230">
    <property type="protein sequence ID" value="PPS06826.1"/>
    <property type="molecule type" value="Genomic_DNA"/>
</dbReference>
<dbReference type="PANTHER" id="PTHR23240:SF8">
    <property type="entry name" value="PROTEIN ARTEMIS"/>
    <property type="match status" value="1"/>
</dbReference>
<feature type="domain" description="DNA repair metallo-beta-lactamase" evidence="13">
    <location>
        <begin position="261"/>
        <end position="379"/>
    </location>
</feature>
<evidence type="ECO:0000256" key="1">
    <source>
        <dbReference type="ARBA" id="ARBA00004123"/>
    </source>
</evidence>
<evidence type="ECO:0000313" key="15">
    <source>
        <dbReference type="Proteomes" id="UP000239757"/>
    </source>
</evidence>
<dbReference type="Gene3D" id="3.60.15.10">
    <property type="entry name" value="Ribonuclease Z/Hydroxyacylglutathione hydrolase-like"/>
    <property type="match status" value="1"/>
</dbReference>
<keyword evidence="4" id="KW-0255">Endonuclease</keyword>
<dbReference type="PANTHER" id="PTHR23240">
    <property type="entry name" value="DNA CROSS-LINK REPAIR PROTEIN PSO2/SNM1-RELATED"/>
    <property type="match status" value="1"/>
</dbReference>
<evidence type="ECO:0000256" key="9">
    <source>
        <dbReference type="ARBA" id="ARBA00023204"/>
    </source>
</evidence>
<accession>A0A2P5XU77</accession>
<evidence type="ECO:0000256" key="8">
    <source>
        <dbReference type="ARBA" id="ARBA00023172"/>
    </source>
</evidence>
<dbReference type="InterPro" id="IPR036866">
    <property type="entry name" value="RibonucZ/Hydroxyglut_hydro"/>
</dbReference>
<proteinExistence type="inferred from homology"/>
<evidence type="ECO:0000256" key="7">
    <source>
        <dbReference type="ARBA" id="ARBA00022839"/>
    </source>
</evidence>
<dbReference type="InterPro" id="IPR011084">
    <property type="entry name" value="DRMBL"/>
</dbReference>
<dbReference type="GO" id="GO:0006310">
    <property type="term" value="P:DNA recombination"/>
    <property type="evidence" value="ECO:0007669"/>
    <property type="project" value="UniProtKB-KW"/>
</dbReference>
<evidence type="ECO:0000256" key="6">
    <source>
        <dbReference type="ARBA" id="ARBA00022801"/>
    </source>
</evidence>
<evidence type="ECO:0000256" key="4">
    <source>
        <dbReference type="ARBA" id="ARBA00022759"/>
    </source>
</evidence>
<evidence type="ECO:0000256" key="11">
    <source>
        <dbReference type="ARBA" id="ARBA00039759"/>
    </source>
</evidence>
<dbReference type="OrthoDB" id="262529at2759"/>
<dbReference type="SUPFAM" id="SSF56281">
    <property type="entry name" value="Metallo-hydrolase/oxidoreductase"/>
    <property type="match status" value="1"/>
</dbReference>
<dbReference type="GO" id="GO:0035312">
    <property type="term" value="F:5'-3' DNA exonuclease activity"/>
    <property type="evidence" value="ECO:0007669"/>
    <property type="project" value="TreeGrafter"/>
</dbReference>
<dbReference type="GO" id="GO:0005634">
    <property type="term" value="C:nucleus"/>
    <property type="evidence" value="ECO:0007669"/>
    <property type="project" value="UniProtKB-SubCell"/>
</dbReference>
<evidence type="ECO:0000313" key="14">
    <source>
        <dbReference type="EMBL" id="PPS06826.1"/>
    </source>
</evidence>
<evidence type="ECO:0000256" key="5">
    <source>
        <dbReference type="ARBA" id="ARBA00022763"/>
    </source>
</evidence>
<keyword evidence="10" id="KW-0539">Nucleus</keyword>
<keyword evidence="5" id="KW-0227">DNA damage</keyword>
<dbReference type="Proteomes" id="UP000239757">
    <property type="component" value="Unassembled WGS sequence"/>
</dbReference>
<dbReference type="AlphaFoldDB" id="A0A2P5XU77"/>
<reference evidence="14 15" key="1">
    <citation type="submission" date="2015-01" db="EMBL/GenBank/DDBJ databases">
        <title>Genome of allotetraploid Gossypium barbadense reveals genomic plasticity and fiber elongation in cotton evolution.</title>
        <authorList>
            <person name="Chen X."/>
            <person name="Liu X."/>
            <person name="Zhao B."/>
            <person name="Zheng H."/>
            <person name="Hu Y."/>
            <person name="Lu G."/>
            <person name="Yang C."/>
            <person name="Chen J."/>
            <person name="Shan C."/>
            <person name="Zhang L."/>
            <person name="Zhou Y."/>
            <person name="Wang L."/>
            <person name="Guo W."/>
            <person name="Bai Y."/>
            <person name="Ruan J."/>
            <person name="Shangguan X."/>
            <person name="Mao Y."/>
            <person name="Jiang J."/>
            <person name="Zhu Y."/>
            <person name="Lei J."/>
            <person name="Kang H."/>
            <person name="Chen S."/>
            <person name="He X."/>
            <person name="Wang R."/>
            <person name="Wang Y."/>
            <person name="Chen J."/>
            <person name="Wang L."/>
            <person name="Yu S."/>
            <person name="Wang B."/>
            <person name="Wei J."/>
            <person name="Song S."/>
            <person name="Lu X."/>
            <person name="Gao Z."/>
            <person name="Gu W."/>
            <person name="Deng X."/>
            <person name="Ma D."/>
            <person name="Wang S."/>
            <person name="Liang W."/>
            <person name="Fang L."/>
            <person name="Cai C."/>
            <person name="Zhu X."/>
            <person name="Zhou B."/>
            <person name="Zhang Y."/>
            <person name="Chen Z."/>
            <person name="Xu S."/>
            <person name="Zhu R."/>
            <person name="Wang S."/>
            <person name="Zhang T."/>
            <person name="Zhao G."/>
        </authorList>
    </citation>
    <scope>NUCLEOTIDE SEQUENCE [LARGE SCALE GENOMIC DNA]</scope>
    <source>
        <strain evidence="15">cv. Xinhai21</strain>
        <tissue evidence="14">Leaf</tissue>
    </source>
</reference>
<evidence type="ECO:0000256" key="12">
    <source>
        <dbReference type="ARBA" id="ARBA00042677"/>
    </source>
</evidence>
<dbReference type="Pfam" id="PF07522">
    <property type="entry name" value="DRMBL"/>
    <property type="match status" value="1"/>
</dbReference>
<keyword evidence="9" id="KW-0234">DNA repair</keyword>
<dbReference type="GO" id="GO:0036297">
    <property type="term" value="P:interstrand cross-link repair"/>
    <property type="evidence" value="ECO:0007669"/>
    <property type="project" value="TreeGrafter"/>
</dbReference>
<dbReference type="GO" id="GO:0004519">
    <property type="term" value="F:endonuclease activity"/>
    <property type="evidence" value="ECO:0007669"/>
    <property type="project" value="UniProtKB-KW"/>
</dbReference>
<keyword evidence="6" id="KW-0378">Hydrolase</keyword>
<name>A0A2P5XU77_GOSBA</name>
<gene>
    <name evidence="14" type="ORF">GOBAR_AA13822</name>
</gene>
<sequence>MEKGLISVDRWAEGSQAYFLTNLHTDHTQGLSSTWAMAPIYCSRVTAKLFPFKFPNFNLSLLRVLDLGSWHSLSLISPSTGSKVTVQVMAIDAYHCPGAVMFLFRGEFGCMLNTGDFRWEKNCERAKLAKEMLLNALKDDAVDVLYLDNTYCNPTFQFPPREVAVKQVADIISSHPDHDIVVGIDTLGKEDLLLHISNALNVKTKSPPLTRLLPLIGEKVVSVDKESATNETLATDRRKSYKIWVWPERLQTMHILGFHDIFTTDTSLTRVRAIPRYSFSINTLEGLNRMHPTIGIIPSGLPWVVKPFEGNGKLFDSLLTSGYNRSKVSSEGGKQNDKSNGNLESVKRFHKYVYSVQYSGHSSYLEIEEFIKLVQPTSMKGIVSSSSCNVDPFYYFGRICGINQPSQKLDNEHQTFGRGGYTGIEKKRKRVGRLGFYLSRVTVMRRGRKGIKLDEN</sequence>